<comment type="similarity">
    <text evidence="2 6">Belongs to the peroxisomal membrane protein PXMP2/4 family.</text>
</comment>
<dbReference type="Proteomes" id="UP000444721">
    <property type="component" value="Unassembled WGS sequence"/>
</dbReference>
<evidence type="ECO:0000313" key="7">
    <source>
        <dbReference type="EMBL" id="KAF0980280.1"/>
    </source>
</evidence>
<evidence type="ECO:0000256" key="2">
    <source>
        <dbReference type="ARBA" id="ARBA00006824"/>
    </source>
</evidence>
<evidence type="ECO:0000313" key="8">
    <source>
        <dbReference type="Proteomes" id="UP000444721"/>
    </source>
</evidence>
<gene>
    <name evidence="7" type="ORF">FDP41_013494</name>
</gene>
<dbReference type="EMBL" id="VFQX01000019">
    <property type="protein sequence ID" value="KAF0980280.1"/>
    <property type="molecule type" value="Genomic_DNA"/>
</dbReference>
<sequence length="206" mass="23865">MYLIRRYSELLIEHPVKTKSISCGVITCLGDAITQNLIVHNSSSKNDATQHSLIRSLKMFAYGTIVLGPILHNWFRIMEHAFPFQATMTAKERAHTVLKRVVTEAFSYSPAIISTFYLVNTTVDYYMPDSKTPSYFDEFRKNGMSLWQVLTFKFQKDFLASYSVSLKMWPFAQAINYYLIPPIYRVLFVNTVALGWNAFLCKRQQQ</sequence>
<protein>
    <submittedName>
        <fullName evidence="7">Uncharacterized protein</fullName>
    </submittedName>
</protein>
<organism evidence="7 8">
    <name type="scientific">Naegleria fowleri</name>
    <name type="common">Brain eating amoeba</name>
    <dbReference type="NCBI Taxonomy" id="5763"/>
    <lineage>
        <taxon>Eukaryota</taxon>
        <taxon>Discoba</taxon>
        <taxon>Heterolobosea</taxon>
        <taxon>Tetramitia</taxon>
        <taxon>Eutetramitia</taxon>
        <taxon>Vahlkampfiidae</taxon>
        <taxon>Naegleria</taxon>
    </lineage>
</organism>
<dbReference type="GO" id="GO:0016020">
    <property type="term" value="C:membrane"/>
    <property type="evidence" value="ECO:0007669"/>
    <property type="project" value="UniProtKB-SubCell"/>
</dbReference>
<comment type="subcellular location">
    <subcellularLocation>
        <location evidence="1">Membrane</location>
        <topology evidence="1">Multi-pass membrane protein</topology>
    </subcellularLocation>
</comment>
<proteinExistence type="inferred from homology"/>
<evidence type="ECO:0000256" key="6">
    <source>
        <dbReference type="RuleBase" id="RU363053"/>
    </source>
</evidence>
<dbReference type="AlphaFoldDB" id="A0A6A5C337"/>
<keyword evidence="3" id="KW-0812">Transmembrane</keyword>
<dbReference type="OrthoDB" id="430207at2759"/>
<comment type="caution">
    <text evidence="7">The sequence shown here is derived from an EMBL/GenBank/DDBJ whole genome shotgun (WGS) entry which is preliminary data.</text>
</comment>
<dbReference type="InterPro" id="IPR007248">
    <property type="entry name" value="Mpv17_PMP22"/>
</dbReference>
<dbReference type="VEuPathDB" id="AmoebaDB:NfTy_028510"/>
<dbReference type="GeneID" id="68120709"/>
<dbReference type="VEuPathDB" id="AmoebaDB:FDP41_013494"/>
<dbReference type="RefSeq" id="XP_044564993.1">
    <property type="nucleotide sequence ID" value="XM_044704130.1"/>
</dbReference>
<evidence type="ECO:0000256" key="5">
    <source>
        <dbReference type="ARBA" id="ARBA00023136"/>
    </source>
</evidence>
<evidence type="ECO:0000256" key="1">
    <source>
        <dbReference type="ARBA" id="ARBA00004141"/>
    </source>
</evidence>
<evidence type="ECO:0000256" key="3">
    <source>
        <dbReference type="ARBA" id="ARBA00022692"/>
    </source>
</evidence>
<dbReference type="Pfam" id="PF04117">
    <property type="entry name" value="Mpv17_PMP22"/>
    <property type="match status" value="1"/>
</dbReference>
<dbReference type="VEuPathDB" id="AmoebaDB:NF0019250"/>
<dbReference type="OMA" id="WYQSKLA"/>
<evidence type="ECO:0000256" key="4">
    <source>
        <dbReference type="ARBA" id="ARBA00022989"/>
    </source>
</evidence>
<accession>A0A6A5C337</accession>
<dbReference type="GO" id="GO:0005737">
    <property type="term" value="C:cytoplasm"/>
    <property type="evidence" value="ECO:0007669"/>
    <property type="project" value="TreeGrafter"/>
</dbReference>
<keyword evidence="4" id="KW-1133">Transmembrane helix</keyword>
<dbReference type="PANTHER" id="PTHR11266">
    <property type="entry name" value="PEROXISOMAL MEMBRANE PROTEIN 2, PXMP2 MPV17"/>
    <property type="match status" value="1"/>
</dbReference>
<reference evidence="7 8" key="1">
    <citation type="journal article" date="2019" name="Sci. Rep.">
        <title>Nanopore sequencing improves the draft genome of the human pathogenic amoeba Naegleria fowleri.</title>
        <authorList>
            <person name="Liechti N."/>
            <person name="Schurch N."/>
            <person name="Bruggmann R."/>
            <person name="Wittwer M."/>
        </authorList>
    </citation>
    <scope>NUCLEOTIDE SEQUENCE [LARGE SCALE GENOMIC DNA]</scope>
    <source>
        <strain evidence="7 8">ATCC 30894</strain>
    </source>
</reference>
<keyword evidence="8" id="KW-1185">Reference proteome</keyword>
<name>A0A6A5C337_NAEFO</name>
<keyword evidence="5" id="KW-0472">Membrane</keyword>